<dbReference type="EMBL" id="JACMRX010000004">
    <property type="protein sequence ID" value="KAF7991460.1"/>
    <property type="molecule type" value="Genomic_DNA"/>
</dbReference>
<evidence type="ECO:0000256" key="2">
    <source>
        <dbReference type="PIRNR" id="PIRNR036893"/>
    </source>
</evidence>
<evidence type="ECO:0000313" key="4">
    <source>
        <dbReference type="EMBL" id="KAF7991460.1"/>
    </source>
</evidence>
<protein>
    <recommendedName>
        <fullName evidence="3">Lipocalin/cytosolic fatty-acid binding domain-containing protein</fullName>
    </recommendedName>
</protein>
<comment type="similarity">
    <text evidence="1 2">Belongs to the calycin superfamily. Lipocalin family.</text>
</comment>
<evidence type="ECO:0000256" key="1">
    <source>
        <dbReference type="ARBA" id="ARBA00006889"/>
    </source>
</evidence>
<comment type="caution">
    <text evidence="4">The sequence shown here is derived from an EMBL/GenBank/DDBJ whole genome shotgun (WGS) entry which is preliminary data.</text>
</comment>
<dbReference type="AlphaFoldDB" id="A0A835CSP2"/>
<name>A0A835CSP2_APHGI</name>
<evidence type="ECO:0000313" key="5">
    <source>
        <dbReference type="Proteomes" id="UP000639338"/>
    </source>
</evidence>
<keyword evidence="2" id="KW-0732">Signal</keyword>
<dbReference type="PANTHER" id="PTHR10612:SF34">
    <property type="entry name" value="APOLIPOPROTEIN D"/>
    <property type="match status" value="1"/>
</dbReference>
<keyword evidence="5" id="KW-1185">Reference proteome</keyword>
<dbReference type="Pfam" id="PF00061">
    <property type="entry name" value="Lipocalin"/>
    <property type="match status" value="1"/>
</dbReference>
<proteinExistence type="inferred from homology"/>
<accession>A0A835CSP2</accession>
<feature type="chain" id="PRO_5033202020" description="Lipocalin/cytosolic fatty-acid binding domain-containing protein" evidence="2">
    <location>
        <begin position="17"/>
        <end position="186"/>
    </location>
</feature>
<dbReference type="GO" id="GO:0000302">
    <property type="term" value="P:response to reactive oxygen species"/>
    <property type="evidence" value="ECO:0007669"/>
    <property type="project" value="TreeGrafter"/>
</dbReference>
<dbReference type="InterPro" id="IPR000566">
    <property type="entry name" value="Lipocln_cytosolic_FA-bd_dom"/>
</dbReference>
<dbReference type="PIRSF" id="PIRSF036893">
    <property type="entry name" value="Lipocalin_ApoD"/>
    <property type="match status" value="1"/>
</dbReference>
<dbReference type="Gene3D" id="2.40.128.20">
    <property type="match status" value="1"/>
</dbReference>
<dbReference type="InterPro" id="IPR012674">
    <property type="entry name" value="Calycin"/>
</dbReference>
<dbReference type="GO" id="GO:0005737">
    <property type="term" value="C:cytoplasm"/>
    <property type="evidence" value="ECO:0007669"/>
    <property type="project" value="TreeGrafter"/>
</dbReference>
<feature type="signal peptide" evidence="2">
    <location>
        <begin position="1"/>
        <end position="16"/>
    </location>
</feature>
<reference evidence="4 5" key="1">
    <citation type="submission" date="2020-08" db="EMBL/GenBank/DDBJ databases">
        <title>Aphidius gifuensis genome sequencing and assembly.</title>
        <authorList>
            <person name="Du Z."/>
        </authorList>
    </citation>
    <scope>NUCLEOTIDE SEQUENCE [LARGE SCALE GENOMIC DNA]</scope>
    <source>
        <strain evidence="4">YNYX2018</strain>
        <tissue evidence="4">Adults</tissue>
    </source>
</reference>
<dbReference type="InterPro" id="IPR022271">
    <property type="entry name" value="Lipocalin_ApoD"/>
</dbReference>
<dbReference type="OrthoDB" id="565904at2759"/>
<sequence length="186" mass="21161">MFVVFIFLILLSQSFGQKFFIDTPNITPMSNFNITKFGNSWYITARIPDFLEYNDKCSTAIRSNTKISNQYDLTLSAVSGITGKNHKLVVSATQKLNDPKSVFHARYPAWLPIDVAKLTVLDTDYDNYGIVVGVLPLIGKSSLMLLWVHSRRPILAPEYNERVMEVLRDNNIPTNILENVNQKDCK</sequence>
<dbReference type="Proteomes" id="UP000639338">
    <property type="component" value="Unassembled WGS sequence"/>
</dbReference>
<organism evidence="4 5">
    <name type="scientific">Aphidius gifuensis</name>
    <name type="common">Parasitoid wasp</name>
    <dbReference type="NCBI Taxonomy" id="684658"/>
    <lineage>
        <taxon>Eukaryota</taxon>
        <taxon>Metazoa</taxon>
        <taxon>Ecdysozoa</taxon>
        <taxon>Arthropoda</taxon>
        <taxon>Hexapoda</taxon>
        <taxon>Insecta</taxon>
        <taxon>Pterygota</taxon>
        <taxon>Neoptera</taxon>
        <taxon>Endopterygota</taxon>
        <taxon>Hymenoptera</taxon>
        <taxon>Apocrita</taxon>
        <taxon>Ichneumonoidea</taxon>
        <taxon>Braconidae</taxon>
        <taxon>Aphidiinae</taxon>
        <taxon>Aphidius</taxon>
    </lineage>
</organism>
<dbReference type="SUPFAM" id="SSF50814">
    <property type="entry name" value="Lipocalins"/>
    <property type="match status" value="1"/>
</dbReference>
<gene>
    <name evidence="4" type="ORF">HCN44_008772</name>
</gene>
<evidence type="ECO:0000259" key="3">
    <source>
        <dbReference type="Pfam" id="PF00061"/>
    </source>
</evidence>
<dbReference type="PANTHER" id="PTHR10612">
    <property type="entry name" value="APOLIPOPROTEIN D"/>
    <property type="match status" value="1"/>
</dbReference>
<feature type="domain" description="Lipocalin/cytosolic fatty-acid binding" evidence="3">
    <location>
        <begin position="47"/>
        <end position="184"/>
    </location>
</feature>
<dbReference type="GO" id="GO:0006629">
    <property type="term" value="P:lipid metabolic process"/>
    <property type="evidence" value="ECO:0007669"/>
    <property type="project" value="TreeGrafter"/>
</dbReference>